<feature type="compositionally biased region" description="Polar residues" evidence="1">
    <location>
        <begin position="130"/>
        <end position="139"/>
    </location>
</feature>
<evidence type="ECO:0000313" key="2">
    <source>
        <dbReference type="EMBL" id="KAI5331795.1"/>
    </source>
</evidence>
<dbReference type="Proteomes" id="UP001054821">
    <property type="component" value="Chromosome 4"/>
</dbReference>
<accession>A0AAD4Z3T8</accession>
<name>A0AAD4Z3T8_PRUDU</name>
<protein>
    <submittedName>
        <fullName evidence="2">Uncharacterized protein</fullName>
    </submittedName>
</protein>
<sequence length="194" mass="20610">MSHPGTGSAVARYCPLWASLTARTVLFLGAHEQLPRVVTHPGIAPASNSLNFGVLTTPKPVSSQKASSKFRAAQRTTQLHLARYCPLWAGPTPPSRICSWELTEQLPRVVTHPGISPASNSLNFGVPTTPKTVSSQEASSKFRVAQRTGPTPPSKILSALGWADAPLTDLFLGAHRATSQGGHPSWDCSSLQLA</sequence>
<evidence type="ECO:0000256" key="1">
    <source>
        <dbReference type="SAM" id="MobiDB-lite"/>
    </source>
</evidence>
<evidence type="ECO:0000313" key="3">
    <source>
        <dbReference type="Proteomes" id="UP001054821"/>
    </source>
</evidence>
<gene>
    <name evidence="2" type="ORF">L3X38_021921</name>
</gene>
<keyword evidence="3" id="KW-1185">Reference proteome</keyword>
<dbReference type="EMBL" id="JAJFAZ020000004">
    <property type="protein sequence ID" value="KAI5331795.1"/>
    <property type="molecule type" value="Genomic_DNA"/>
</dbReference>
<comment type="caution">
    <text evidence="2">The sequence shown here is derived from an EMBL/GenBank/DDBJ whole genome shotgun (WGS) entry which is preliminary data.</text>
</comment>
<feature type="region of interest" description="Disordered" evidence="1">
    <location>
        <begin position="130"/>
        <end position="151"/>
    </location>
</feature>
<proteinExistence type="predicted"/>
<dbReference type="AlphaFoldDB" id="A0AAD4Z3T8"/>
<organism evidence="2 3">
    <name type="scientific">Prunus dulcis</name>
    <name type="common">Almond</name>
    <name type="synonym">Amygdalus dulcis</name>
    <dbReference type="NCBI Taxonomy" id="3755"/>
    <lineage>
        <taxon>Eukaryota</taxon>
        <taxon>Viridiplantae</taxon>
        <taxon>Streptophyta</taxon>
        <taxon>Embryophyta</taxon>
        <taxon>Tracheophyta</taxon>
        <taxon>Spermatophyta</taxon>
        <taxon>Magnoliopsida</taxon>
        <taxon>eudicotyledons</taxon>
        <taxon>Gunneridae</taxon>
        <taxon>Pentapetalae</taxon>
        <taxon>rosids</taxon>
        <taxon>fabids</taxon>
        <taxon>Rosales</taxon>
        <taxon>Rosaceae</taxon>
        <taxon>Amygdaloideae</taxon>
        <taxon>Amygdaleae</taxon>
        <taxon>Prunus</taxon>
    </lineage>
</organism>
<reference evidence="2 3" key="1">
    <citation type="journal article" date="2022" name="G3 (Bethesda)">
        <title>Whole-genome sequence and methylome profiling of the almond [Prunus dulcis (Mill.) D.A. Webb] cultivar 'Nonpareil'.</title>
        <authorList>
            <person name="D'Amico-Willman K.M."/>
            <person name="Ouma W.Z."/>
            <person name="Meulia T."/>
            <person name="Sideli G.M."/>
            <person name="Gradziel T.M."/>
            <person name="Fresnedo-Ramirez J."/>
        </authorList>
    </citation>
    <scope>NUCLEOTIDE SEQUENCE [LARGE SCALE GENOMIC DNA]</scope>
    <source>
        <strain evidence="2">Clone GOH B32 T37-40</strain>
    </source>
</reference>